<organism evidence="6 7">
    <name type="scientific">Secundilactobacillus similis DSM 23365 = JCM 2765</name>
    <dbReference type="NCBI Taxonomy" id="1423804"/>
    <lineage>
        <taxon>Bacteria</taxon>
        <taxon>Bacillati</taxon>
        <taxon>Bacillota</taxon>
        <taxon>Bacilli</taxon>
        <taxon>Lactobacillales</taxon>
        <taxon>Lactobacillaceae</taxon>
        <taxon>Secundilactobacillus</taxon>
    </lineage>
</organism>
<dbReference type="InterPro" id="IPR002901">
    <property type="entry name" value="MGlyc_endo_b_GlcNAc-like_dom"/>
</dbReference>
<feature type="region of interest" description="Disordered" evidence="3">
    <location>
        <begin position="190"/>
        <end position="226"/>
    </location>
</feature>
<keyword evidence="4" id="KW-0732">Signal</keyword>
<dbReference type="SMART" id="SM00047">
    <property type="entry name" value="LYZ2"/>
    <property type="match status" value="1"/>
</dbReference>
<feature type="domain" description="Mannosyl-glycoprotein endo-beta-N-acetylglucosamidase-like" evidence="5">
    <location>
        <begin position="24"/>
        <end position="185"/>
    </location>
</feature>
<proteinExistence type="inferred from homology"/>
<evidence type="ECO:0000313" key="6">
    <source>
        <dbReference type="EMBL" id="KRN20323.1"/>
    </source>
</evidence>
<evidence type="ECO:0000259" key="5">
    <source>
        <dbReference type="SMART" id="SM00047"/>
    </source>
</evidence>
<dbReference type="Gene3D" id="1.10.530.10">
    <property type="match status" value="1"/>
</dbReference>
<accession>A0A0R2EWK7</accession>
<feature type="signal peptide" evidence="4">
    <location>
        <begin position="1"/>
        <end position="22"/>
    </location>
</feature>
<dbReference type="PATRIC" id="fig|1423804.4.peg.1604"/>
<dbReference type="Pfam" id="PF01832">
    <property type="entry name" value="Glucosaminidase"/>
    <property type="match status" value="1"/>
</dbReference>
<dbReference type="Proteomes" id="UP000051442">
    <property type="component" value="Unassembled WGS sequence"/>
</dbReference>
<reference evidence="6 7" key="1">
    <citation type="journal article" date="2015" name="Genome Announc.">
        <title>Expanding the biotechnology potential of lactobacilli through comparative genomics of 213 strains and associated genera.</title>
        <authorList>
            <person name="Sun Z."/>
            <person name="Harris H.M."/>
            <person name="McCann A."/>
            <person name="Guo C."/>
            <person name="Argimon S."/>
            <person name="Zhang W."/>
            <person name="Yang X."/>
            <person name="Jeffery I.B."/>
            <person name="Cooney J.C."/>
            <person name="Kagawa T.F."/>
            <person name="Liu W."/>
            <person name="Song Y."/>
            <person name="Salvetti E."/>
            <person name="Wrobel A."/>
            <person name="Rasinkangas P."/>
            <person name="Parkhill J."/>
            <person name="Rea M.C."/>
            <person name="O'Sullivan O."/>
            <person name="Ritari J."/>
            <person name="Douillard F.P."/>
            <person name="Paul Ross R."/>
            <person name="Yang R."/>
            <person name="Briner A.E."/>
            <person name="Felis G.E."/>
            <person name="de Vos W.M."/>
            <person name="Barrangou R."/>
            <person name="Klaenhammer T.R."/>
            <person name="Caufield P.W."/>
            <person name="Cui Y."/>
            <person name="Zhang H."/>
            <person name="O'Toole P.W."/>
        </authorList>
    </citation>
    <scope>NUCLEOTIDE SEQUENCE [LARGE SCALE GENOMIC DNA]</scope>
    <source>
        <strain evidence="6 7">DSM 23365</strain>
    </source>
</reference>
<dbReference type="PANTHER" id="PTHR33308:SF9">
    <property type="entry name" value="PEPTIDOGLYCAN HYDROLASE FLGJ"/>
    <property type="match status" value="1"/>
</dbReference>
<dbReference type="OrthoDB" id="2155627at2"/>
<gene>
    <name evidence="6" type="ORF">FD14_GL001480</name>
</gene>
<evidence type="ECO:0000256" key="4">
    <source>
        <dbReference type="SAM" id="SignalP"/>
    </source>
</evidence>
<evidence type="ECO:0000256" key="2">
    <source>
        <dbReference type="ARBA" id="ARBA00022801"/>
    </source>
</evidence>
<keyword evidence="7" id="KW-1185">Reference proteome</keyword>
<evidence type="ECO:0000313" key="7">
    <source>
        <dbReference type="Proteomes" id="UP000051442"/>
    </source>
</evidence>
<sequence>MRKPIILKLALTGLVACGLVGADQVKPAASTQTTQFISTLSTPVKTVANQYKLYPSVMMAQAALESGWGTSQLSTSANNYFGVKGSYNGQSVTMSTAEYDANGQLYYTNAAFKKYPSVQESMVDNAQLLRNGTAWDSSYYSGTWRENAATYQDAANALTGKYATAPTYGTSLINLIQTYGLSTLDSGGSVASESSTADSSSANSNSATTTPTTPTTGATTTTSTTKSKKITYTTGENGQSVVLGSRFRNYAIYNHVKGSAYKTTKYSWYTIGGWTNRPVWLDGRAYKSATKTNWYRIRFSKQTTAKKYWVYKKALTFPKTTYSKLETSATIGSTSETVYNHVYNSAYLAKKLTTTDALKNQKVTVNEKATHVQNGITTTWYRFSAGDVTGWAKASAFSKVG</sequence>
<dbReference type="RefSeq" id="WP_057152115.1">
    <property type="nucleotide sequence ID" value="NZ_AYZM01000132.1"/>
</dbReference>
<comment type="similarity">
    <text evidence="1">Belongs to the glycosyl hydrolase 73 family.</text>
</comment>
<feature type="chain" id="PRO_5038507726" evidence="4">
    <location>
        <begin position="23"/>
        <end position="401"/>
    </location>
</feature>
<protein>
    <submittedName>
        <fullName evidence="6">Muramidase (Flagellum-specific)</fullName>
    </submittedName>
</protein>
<name>A0A0R2EWK7_9LACO</name>
<dbReference type="PRINTS" id="PR01002">
    <property type="entry name" value="FLGFLGJ"/>
</dbReference>
<comment type="caution">
    <text evidence="6">The sequence shown here is derived from an EMBL/GenBank/DDBJ whole genome shotgun (WGS) entry which is preliminary data.</text>
</comment>
<dbReference type="AlphaFoldDB" id="A0A0R2EWK7"/>
<dbReference type="PANTHER" id="PTHR33308">
    <property type="entry name" value="PEPTIDOGLYCAN HYDROLASE FLGJ"/>
    <property type="match status" value="1"/>
</dbReference>
<dbReference type="Gene3D" id="4.10.80.30">
    <property type="entry name" value="DNA polymerase, domain 6"/>
    <property type="match status" value="1"/>
</dbReference>
<evidence type="ECO:0000256" key="3">
    <source>
        <dbReference type="SAM" id="MobiDB-lite"/>
    </source>
</evidence>
<dbReference type="InterPro" id="IPR051056">
    <property type="entry name" value="Glycosyl_Hydrolase_73"/>
</dbReference>
<evidence type="ECO:0000256" key="1">
    <source>
        <dbReference type="ARBA" id="ARBA00010266"/>
    </source>
</evidence>
<dbReference type="EMBL" id="AYZM01000132">
    <property type="protein sequence ID" value="KRN20323.1"/>
    <property type="molecule type" value="Genomic_DNA"/>
</dbReference>
<dbReference type="GO" id="GO:0004040">
    <property type="term" value="F:amidase activity"/>
    <property type="evidence" value="ECO:0007669"/>
    <property type="project" value="InterPro"/>
</dbReference>
<keyword evidence="2" id="KW-0378">Hydrolase</keyword>
<dbReference type="STRING" id="1423804.FD14_GL001480"/>